<name>A0A062V718_9EURY</name>
<dbReference type="RefSeq" id="WP_048088294.1">
    <property type="nucleotide sequence ID" value="NZ_JMIY01000001.1"/>
</dbReference>
<accession>A0A062V718</accession>
<dbReference type="InterPro" id="IPR043519">
    <property type="entry name" value="NT_sf"/>
</dbReference>
<dbReference type="Pfam" id="PF19502">
    <property type="entry name" value="DUF6036"/>
    <property type="match status" value="1"/>
</dbReference>
<sequence length="193" mass="22694">MRTIDEILKLVCNFLNENNIDYVIVGGFAVLFYGNPRTTMDIDYVIQLVDEDIPILIKFLQENGFYADEDDMRAALKEKSHCTVEDKETMFRLDIKGVYSEMDERVLRNKRKLKFNDTTVYLASPEDTIANKLLFGREQDLEDALGIYVRQYGTLDMEYLEGICKKTGVYDAFQCLRKRYEKYENKYGDKYAR</sequence>
<dbReference type="SUPFAM" id="SSF81301">
    <property type="entry name" value="Nucleotidyltransferase"/>
    <property type="match status" value="1"/>
</dbReference>
<keyword evidence="3" id="KW-1185">Reference proteome</keyword>
<dbReference type="InterPro" id="IPR045792">
    <property type="entry name" value="DUF6036"/>
</dbReference>
<reference evidence="2 3" key="1">
    <citation type="journal article" date="2013" name="Nature">
        <title>Anaerobic oxidation of methane coupled to nitrate reduction in a novel archaeal lineage.</title>
        <authorList>
            <person name="Haroon M.F."/>
            <person name="Hu S."/>
            <person name="Shi Y."/>
            <person name="Imelfort M."/>
            <person name="Keller J."/>
            <person name="Hugenholtz P."/>
            <person name="Yuan Z."/>
            <person name="Tyson G.W."/>
        </authorList>
    </citation>
    <scope>NUCLEOTIDE SEQUENCE [LARGE SCALE GENOMIC DNA]</scope>
    <source>
        <strain evidence="2 3">ANME-2d</strain>
    </source>
</reference>
<dbReference type="OrthoDB" id="42009at2157"/>
<dbReference type="Proteomes" id="UP000027153">
    <property type="component" value="Unassembled WGS sequence"/>
</dbReference>
<gene>
    <name evidence="2" type="ORF">ANME2D_00166</name>
</gene>
<protein>
    <submittedName>
        <fullName evidence="2">Conserved Archaeal protein (DUF2204)</fullName>
    </submittedName>
</protein>
<evidence type="ECO:0000259" key="1">
    <source>
        <dbReference type="Pfam" id="PF19502"/>
    </source>
</evidence>
<dbReference type="EMBL" id="JMIY01000001">
    <property type="protein sequence ID" value="KCZ73107.1"/>
    <property type="molecule type" value="Genomic_DNA"/>
</dbReference>
<feature type="domain" description="DUF6036" evidence="1">
    <location>
        <begin position="4"/>
        <end position="185"/>
    </location>
</feature>
<comment type="caution">
    <text evidence="2">The sequence shown here is derived from an EMBL/GenBank/DDBJ whole genome shotgun (WGS) entry which is preliminary data.</text>
</comment>
<evidence type="ECO:0000313" key="3">
    <source>
        <dbReference type="Proteomes" id="UP000027153"/>
    </source>
</evidence>
<organism evidence="2 3">
    <name type="scientific">Candidatus Methanoperedens nitratireducens</name>
    <dbReference type="NCBI Taxonomy" id="1392998"/>
    <lineage>
        <taxon>Archaea</taxon>
        <taxon>Methanobacteriati</taxon>
        <taxon>Methanobacteriota</taxon>
        <taxon>Stenosarchaea group</taxon>
        <taxon>Methanomicrobia</taxon>
        <taxon>Methanosarcinales</taxon>
        <taxon>ANME-2 cluster</taxon>
        <taxon>Candidatus Methanoperedentaceae</taxon>
        <taxon>Candidatus Methanoperedens</taxon>
    </lineage>
</organism>
<dbReference type="Gene3D" id="3.30.460.40">
    <property type="match status" value="1"/>
</dbReference>
<proteinExistence type="predicted"/>
<dbReference type="AlphaFoldDB" id="A0A062V718"/>
<evidence type="ECO:0000313" key="2">
    <source>
        <dbReference type="EMBL" id="KCZ73107.1"/>
    </source>
</evidence>